<accession>A0ABR2LJU3</accession>
<evidence type="ECO:0000313" key="1">
    <source>
        <dbReference type="EMBL" id="KAK8942014.1"/>
    </source>
</evidence>
<reference evidence="1 2" key="1">
    <citation type="journal article" date="2022" name="Nat. Plants">
        <title>Genomes of leafy and leafless Platanthera orchids illuminate the evolution of mycoheterotrophy.</title>
        <authorList>
            <person name="Li M.H."/>
            <person name="Liu K.W."/>
            <person name="Li Z."/>
            <person name="Lu H.C."/>
            <person name="Ye Q.L."/>
            <person name="Zhang D."/>
            <person name="Wang J.Y."/>
            <person name="Li Y.F."/>
            <person name="Zhong Z.M."/>
            <person name="Liu X."/>
            <person name="Yu X."/>
            <person name="Liu D.K."/>
            <person name="Tu X.D."/>
            <person name="Liu B."/>
            <person name="Hao Y."/>
            <person name="Liao X.Y."/>
            <person name="Jiang Y.T."/>
            <person name="Sun W.H."/>
            <person name="Chen J."/>
            <person name="Chen Y.Q."/>
            <person name="Ai Y."/>
            <person name="Zhai J.W."/>
            <person name="Wu S.S."/>
            <person name="Zhou Z."/>
            <person name="Hsiao Y.Y."/>
            <person name="Wu W.L."/>
            <person name="Chen Y.Y."/>
            <person name="Lin Y.F."/>
            <person name="Hsu J.L."/>
            <person name="Li C.Y."/>
            <person name="Wang Z.W."/>
            <person name="Zhao X."/>
            <person name="Zhong W.Y."/>
            <person name="Ma X.K."/>
            <person name="Ma L."/>
            <person name="Huang J."/>
            <person name="Chen G.Z."/>
            <person name="Huang M.Z."/>
            <person name="Huang L."/>
            <person name="Peng D.H."/>
            <person name="Luo Y.B."/>
            <person name="Zou S.Q."/>
            <person name="Chen S.P."/>
            <person name="Lan S."/>
            <person name="Tsai W.C."/>
            <person name="Van de Peer Y."/>
            <person name="Liu Z.J."/>
        </authorList>
    </citation>
    <scope>NUCLEOTIDE SEQUENCE [LARGE SCALE GENOMIC DNA]</scope>
    <source>
        <strain evidence="1">Lor288</strain>
    </source>
</reference>
<sequence>MGCLFENKTILRMELLVLSTIYASFVLAFSPAFGANAAERRKNKQGADDVLLRLHPLQKEKPLKRHFFNPASPLLFQLSISTRGSKRHRRTK</sequence>
<evidence type="ECO:0000313" key="2">
    <source>
        <dbReference type="Proteomes" id="UP001412067"/>
    </source>
</evidence>
<comment type="caution">
    <text evidence="1">The sequence shown here is derived from an EMBL/GenBank/DDBJ whole genome shotgun (WGS) entry which is preliminary data.</text>
</comment>
<protein>
    <recommendedName>
        <fullName evidence="3">Secreted protein</fullName>
    </recommendedName>
</protein>
<dbReference type="EMBL" id="JBBWWR010000019">
    <property type="protein sequence ID" value="KAK8942014.1"/>
    <property type="molecule type" value="Genomic_DNA"/>
</dbReference>
<name>A0ABR2LJU3_9ASPA</name>
<dbReference type="Proteomes" id="UP001412067">
    <property type="component" value="Unassembled WGS sequence"/>
</dbReference>
<proteinExistence type="predicted"/>
<gene>
    <name evidence="1" type="ORF">KSP40_PGU015033</name>
</gene>
<keyword evidence="2" id="KW-1185">Reference proteome</keyword>
<evidence type="ECO:0008006" key="3">
    <source>
        <dbReference type="Google" id="ProtNLM"/>
    </source>
</evidence>
<organism evidence="1 2">
    <name type="scientific">Platanthera guangdongensis</name>
    <dbReference type="NCBI Taxonomy" id="2320717"/>
    <lineage>
        <taxon>Eukaryota</taxon>
        <taxon>Viridiplantae</taxon>
        <taxon>Streptophyta</taxon>
        <taxon>Embryophyta</taxon>
        <taxon>Tracheophyta</taxon>
        <taxon>Spermatophyta</taxon>
        <taxon>Magnoliopsida</taxon>
        <taxon>Liliopsida</taxon>
        <taxon>Asparagales</taxon>
        <taxon>Orchidaceae</taxon>
        <taxon>Orchidoideae</taxon>
        <taxon>Orchideae</taxon>
        <taxon>Orchidinae</taxon>
        <taxon>Platanthera</taxon>
    </lineage>
</organism>